<protein>
    <submittedName>
        <fullName evidence="3">Uncharacterized protein</fullName>
    </submittedName>
</protein>
<evidence type="ECO:0000313" key="3">
    <source>
        <dbReference type="EMBL" id="MBK1855168.1"/>
    </source>
</evidence>
<name>A0AAE2SB34_9BACT</name>
<feature type="signal peptide" evidence="2">
    <location>
        <begin position="1"/>
        <end position="27"/>
    </location>
</feature>
<organism evidence="3 4">
    <name type="scientific">Oceaniferula flava</name>
    <dbReference type="NCBI Taxonomy" id="2800421"/>
    <lineage>
        <taxon>Bacteria</taxon>
        <taxon>Pseudomonadati</taxon>
        <taxon>Verrucomicrobiota</taxon>
        <taxon>Verrucomicrobiia</taxon>
        <taxon>Verrucomicrobiales</taxon>
        <taxon>Verrucomicrobiaceae</taxon>
        <taxon>Oceaniferula</taxon>
    </lineage>
</organism>
<dbReference type="RefSeq" id="WP_309489780.1">
    <property type="nucleotide sequence ID" value="NZ_JAENIG010000005.1"/>
</dbReference>
<sequence length="1023" mass="110306">MRCPFLFPLKPALAALCVLLTVGQAVAHSPGDLMIVGYKSSQSPSDSISFVTWVELAAGESLILIDADYSGGGDGTGQGLAGGSYESLRSITWTNGSSALPPGTVITIPDVTASTPSPNIGSCTRSGNFALTNQGEQIFLAQGTIVDSGGNDYLNGQLIFGLDYEGSGGWGESGESALPSVLNVVLGNINMGEIDDAEFPDINRNGKAISDYSLDVVNPSKWQSVGSESLSSTIFNDDSVAEMLGAVSPGLLFHTRRMNNKLPILDESWSISQGATGDNIENLNGASCIRIPNWIPANERADPTAVYYLYFADHSGNYIRMAWAANIEGPWTGFRMNENTYPDIGDRGVLSLGDDDEIDAGDGLMIDGHIASPDVLIDDTNQRIIMYFHGQVWFTSEGRSNSRSQRTISATSSDGLNFNMPSGGDSRAGQSGHGVLSVNYGESYFRIFEEGGRQYALTNTGDLYGAPVDSSNVPLDPLVPNASYNHTSRYWDQGPKPFTDETESRGWLDWGNDLGALRPRHFGVLKRDGLLYAFYTNKGEIGERVKISTFDFANLPSGSELSFEDWHGVFPSQELLRPEENWEGANLPLSISGAGGADDPMHELRDPSVLEDNDGRTYLFYSGSGEKAIGVAQLVSLPVLGGPTEVTTGAAHTFTVATDVDVAPEWLKISKTSTTAVGFDAEEASSYLIHDGNGYAPLQSATVSQGNQSYQLAHSATQQSVTLTLPNKYYATQGATLHFSSRLRSSTTGQFAELQVSFDGVTWQSLWVQRGGSAEADFTTRVVDISGLAGRCFELRFRYQHEPLRNSSIVSGNSSSQGWFIDDIVTSGLETVATVTEANFSSSSFTLDDITAMVEPEVTLGDDVDDRFLISVSGLHAGSGFSESIGYGKPYAVRIRSSYEQFMYDYFSDIERADPLVYEKTADPDGDGIVNLLEHAFGSSPQEPGSNPVHFTGDTIHPSLTFPWNSAAGHSYFLQMGDLQTSFVDVEFTESSEIVEGQLMITLSPAPSVIVPSEKAFFRIKVE</sequence>
<comment type="caution">
    <text evidence="3">The sequence shown here is derived from an EMBL/GenBank/DDBJ whole genome shotgun (WGS) entry which is preliminary data.</text>
</comment>
<evidence type="ECO:0000256" key="2">
    <source>
        <dbReference type="SAM" id="SignalP"/>
    </source>
</evidence>
<dbReference type="AlphaFoldDB" id="A0AAE2SB34"/>
<evidence type="ECO:0000313" key="4">
    <source>
        <dbReference type="Proteomes" id="UP000634206"/>
    </source>
</evidence>
<feature type="compositionally biased region" description="Polar residues" evidence="1">
    <location>
        <begin position="399"/>
        <end position="420"/>
    </location>
</feature>
<reference evidence="3" key="1">
    <citation type="submission" date="2021-01" db="EMBL/GenBank/DDBJ databases">
        <title>Modified the classification status of verrucomicrobia.</title>
        <authorList>
            <person name="Feng X."/>
        </authorList>
    </citation>
    <scope>NUCLEOTIDE SEQUENCE</scope>
    <source>
        <strain evidence="3">5K15</strain>
    </source>
</reference>
<feature type="chain" id="PRO_5042135878" evidence="2">
    <location>
        <begin position="28"/>
        <end position="1023"/>
    </location>
</feature>
<accession>A0AAE2SB34</accession>
<dbReference type="Gene3D" id="2.115.10.20">
    <property type="entry name" value="Glycosyl hydrolase domain, family 43"/>
    <property type="match status" value="2"/>
</dbReference>
<dbReference type="InterPro" id="IPR023296">
    <property type="entry name" value="Glyco_hydro_beta-prop_sf"/>
</dbReference>
<dbReference type="EMBL" id="JAENIG010000005">
    <property type="protein sequence ID" value="MBK1855168.1"/>
    <property type="molecule type" value="Genomic_DNA"/>
</dbReference>
<feature type="region of interest" description="Disordered" evidence="1">
    <location>
        <begin position="399"/>
        <end position="431"/>
    </location>
</feature>
<proteinExistence type="predicted"/>
<keyword evidence="4" id="KW-1185">Reference proteome</keyword>
<keyword evidence="2" id="KW-0732">Signal</keyword>
<evidence type="ECO:0000256" key="1">
    <source>
        <dbReference type="SAM" id="MobiDB-lite"/>
    </source>
</evidence>
<gene>
    <name evidence="3" type="ORF">JIN83_09380</name>
</gene>
<dbReference type="Proteomes" id="UP000634206">
    <property type="component" value="Unassembled WGS sequence"/>
</dbReference>